<feature type="active site" description="Proton acceptor; for enolization step" evidence="4">
    <location>
        <position position="67"/>
    </location>
</feature>
<accession>A0A449A4M4</accession>
<dbReference type="Proteomes" id="UP000289440">
    <property type="component" value="Chromosome"/>
</dbReference>
<dbReference type="SUPFAM" id="SSF100950">
    <property type="entry name" value="NagB/RpiA/CoA transferase-like"/>
    <property type="match status" value="1"/>
</dbReference>
<evidence type="ECO:0000256" key="4">
    <source>
        <dbReference type="HAMAP-Rule" id="MF_01241"/>
    </source>
</evidence>
<sequence>MKIVIKNNANEIAEYVANIIKNEILSKEKINVCFATGNSPIKTYQKLIEMFKNKEISFKNVTTFNLDEYVGIEKSNKCSYHYFMFENLFNHVDVKKENIHLPNGLGDITKNAKNYERLIKDKGGIDLMILGIGTNGHIAFNEPGSLIDDRTREVKLTDSTIQSNKIYFENENDVPKTAISMGIGTILEAKKIILLANGSAKAKAIYETINGKITSDVPASFLQNHDDVSIIIDNDAAELL</sequence>
<comment type="caution">
    <text evidence="4">Lacks conserved residue(s) required for the propagation of feature annotation.</text>
</comment>
<dbReference type="OrthoDB" id="9791139at2"/>
<dbReference type="Pfam" id="PF01182">
    <property type="entry name" value="Glucosamine_iso"/>
    <property type="match status" value="1"/>
</dbReference>
<dbReference type="GO" id="GO:0006046">
    <property type="term" value="P:N-acetylglucosamine catabolic process"/>
    <property type="evidence" value="ECO:0007669"/>
    <property type="project" value="UniProtKB-UniRule"/>
</dbReference>
<evidence type="ECO:0000259" key="5">
    <source>
        <dbReference type="Pfam" id="PF01182"/>
    </source>
</evidence>
<comment type="function">
    <text evidence="4">Catalyzes the reversible isomerization-deamination of glucosamine 6-phosphate (GlcN6P) to form fructose 6-phosphate (Fru6P) and ammonium ion.</text>
</comment>
<comment type="pathway">
    <text evidence="4">Amino-sugar metabolism; N-acetylneuraminate degradation; D-fructose 6-phosphate from N-acetylneuraminate: step 5/5.</text>
</comment>
<evidence type="ECO:0000313" key="7">
    <source>
        <dbReference type="Proteomes" id="UP000289440"/>
    </source>
</evidence>
<name>A0A449A4M4_9BACT</name>
<feature type="active site" description="For ring-opening step" evidence="4">
    <location>
        <position position="142"/>
    </location>
</feature>
<dbReference type="GO" id="GO:0005737">
    <property type="term" value="C:cytoplasm"/>
    <property type="evidence" value="ECO:0007669"/>
    <property type="project" value="TreeGrafter"/>
</dbReference>
<dbReference type="FunFam" id="3.40.50.1360:FF:000003">
    <property type="entry name" value="Glucosamine-6-phosphate deaminase"/>
    <property type="match status" value="1"/>
</dbReference>
<dbReference type="UniPathway" id="UPA00629">
    <property type="reaction ID" value="UER00684"/>
</dbReference>
<comment type="similarity">
    <text evidence="4">Belongs to the glucosamine/galactosamine-6-phosphate isomerase family. NagB subfamily.</text>
</comment>
<evidence type="ECO:0000256" key="3">
    <source>
        <dbReference type="ARBA" id="ARBA00023277"/>
    </source>
</evidence>
<dbReference type="RefSeq" id="WP_129719509.1">
    <property type="nucleotide sequence ID" value="NZ_LR214951.1"/>
</dbReference>
<dbReference type="InterPro" id="IPR037171">
    <property type="entry name" value="NagB/RpiA_transferase-like"/>
</dbReference>
<dbReference type="Gene3D" id="3.40.50.1360">
    <property type="match status" value="1"/>
</dbReference>
<keyword evidence="3 4" id="KW-0119">Carbohydrate metabolism</keyword>
<feature type="active site" description="For ring-opening step" evidence="4">
    <location>
        <position position="135"/>
    </location>
</feature>
<feature type="domain" description="Glucosamine/galactosamine-6-phosphate isomerase" evidence="5">
    <location>
        <begin position="9"/>
        <end position="226"/>
    </location>
</feature>
<dbReference type="GO" id="GO:0019262">
    <property type="term" value="P:N-acetylneuraminate catabolic process"/>
    <property type="evidence" value="ECO:0007669"/>
    <property type="project" value="UniProtKB-UniRule"/>
</dbReference>
<keyword evidence="2 4" id="KW-0378">Hydrolase</keyword>
<dbReference type="InterPro" id="IPR004547">
    <property type="entry name" value="Glucosamine6P_isomerase"/>
</dbReference>
<protein>
    <recommendedName>
        <fullName evidence="4">Glucosamine-6-phosphate deaminase</fullName>
        <ecNumber evidence="4">3.5.99.6</ecNumber>
    </recommendedName>
    <alternativeName>
        <fullName evidence="4">GlcN6P deaminase</fullName>
        <shortName evidence="4">GNPDA</shortName>
    </alternativeName>
    <alternativeName>
        <fullName evidence="4">Glucosamine-6-phosphate isomerase</fullName>
    </alternativeName>
</protein>
<evidence type="ECO:0000256" key="1">
    <source>
        <dbReference type="ARBA" id="ARBA00000644"/>
    </source>
</evidence>
<comment type="catalytic activity">
    <reaction evidence="1 4">
        <text>alpha-D-glucosamine 6-phosphate + H2O = beta-D-fructose 6-phosphate + NH4(+)</text>
        <dbReference type="Rhea" id="RHEA:12172"/>
        <dbReference type="ChEBI" id="CHEBI:15377"/>
        <dbReference type="ChEBI" id="CHEBI:28938"/>
        <dbReference type="ChEBI" id="CHEBI:57634"/>
        <dbReference type="ChEBI" id="CHEBI:75989"/>
        <dbReference type="EC" id="3.5.99.6"/>
    </reaction>
</comment>
<dbReference type="InterPro" id="IPR018321">
    <property type="entry name" value="Glucosamine6P_isomerase_CS"/>
</dbReference>
<dbReference type="AlphaFoldDB" id="A0A449A4M4"/>
<dbReference type="NCBIfam" id="TIGR00502">
    <property type="entry name" value="nagB"/>
    <property type="match status" value="1"/>
</dbReference>
<dbReference type="PROSITE" id="PS01161">
    <property type="entry name" value="GLC_GALNAC_ISOMERASE"/>
    <property type="match status" value="1"/>
</dbReference>
<dbReference type="PANTHER" id="PTHR11280:SF5">
    <property type="entry name" value="GLUCOSAMINE-6-PHOSPHATE ISOMERASE"/>
    <property type="match status" value="1"/>
</dbReference>
<dbReference type="GO" id="GO:0006043">
    <property type="term" value="P:glucosamine catabolic process"/>
    <property type="evidence" value="ECO:0007669"/>
    <property type="project" value="TreeGrafter"/>
</dbReference>
<dbReference type="GO" id="GO:0004342">
    <property type="term" value="F:glucosamine-6-phosphate deaminase activity"/>
    <property type="evidence" value="ECO:0007669"/>
    <property type="project" value="UniProtKB-UniRule"/>
</dbReference>
<feature type="active site" description="Proton acceptor; for ring-opening step" evidence="4">
    <location>
        <position position="137"/>
    </location>
</feature>
<evidence type="ECO:0000256" key="2">
    <source>
        <dbReference type="ARBA" id="ARBA00022801"/>
    </source>
</evidence>
<proteinExistence type="inferred from homology"/>
<organism evidence="6 7">
    <name type="scientific">Mesomycoplasma neurolyticum</name>
    <dbReference type="NCBI Taxonomy" id="2120"/>
    <lineage>
        <taxon>Bacteria</taxon>
        <taxon>Bacillati</taxon>
        <taxon>Mycoplasmatota</taxon>
        <taxon>Mycoplasmoidales</taxon>
        <taxon>Metamycoplasmataceae</taxon>
        <taxon>Mesomycoplasma</taxon>
    </lineage>
</organism>
<gene>
    <name evidence="6" type="primary">MCYN0222</name>
    <name evidence="4" type="synonym">nagB</name>
    <name evidence="6" type="ORF">NCTC10166_00078</name>
</gene>
<dbReference type="PANTHER" id="PTHR11280">
    <property type="entry name" value="GLUCOSAMINE-6-PHOSPHATE ISOMERASE"/>
    <property type="match status" value="1"/>
</dbReference>
<dbReference type="GO" id="GO:0042802">
    <property type="term" value="F:identical protein binding"/>
    <property type="evidence" value="ECO:0007669"/>
    <property type="project" value="TreeGrafter"/>
</dbReference>
<dbReference type="InterPro" id="IPR006148">
    <property type="entry name" value="Glc/Gal-6P_isomerase"/>
</dbReference>
<dbReference type="CDD" id="cd01399">
    <property type="entry name" value="GlcN6P_deaminase"/>
    <property type="match status" value="1"/>
</dbReference>
<dbReference type="HAMAP" id="MF_01241">
    <property type="entry name" value="GlcN6P_deamin"/>
    <property type="match status" value="1"/>
</dbReference>
<dbReference type="EC" id="3.5.99.6" evidence="4"/>
<dbReference type="EMBL" id="LR214951">
    <property type="protein sequence ID" value="VEU59123.1"/>
    <property type="molecule type" value="Genomic_DNA"/>
</dbReference>
<reference evidence="6 7" key="1">
    <citation type="submission" date="2019-01" db="EMBL/GenBank/DDBJ databases">
        <authorList>
            <consortium name="Pathogen Informatics"/>
        </authorList>
    </citation>
    <scope>NUCLEOTIDE SEQUENCE [LARGE SCALE GENOMIC DNA]</scope>
    <source>
        <strain evidence="6 7">NCTC10166</strain>
    </source>
</reference>
<evidence type="ECO:0000313" key="6">
    <source>
        <dbReference type="EMBL" id="VEU59123.1"/>
    </source>
</evidence>
<keyword evidence="7" id="KW-1185">Reference proteome</keyword>
<dbReference type="GO" id="GO:0005975">
    <property type="term" value="P:carbohydrate metabolic process"/>
    <property type="evidence" value="ECO:0007669"/>
    <property type="project" value="InterPro"/>
</dbReference>
<dbReference type="KEGG" id="mnu:NCTC10166_00078"/>